<dbReference type="SUPFAM" id="SSF56925">
    <property type="entry name" value="OMPA-like"/>
    <property type="match status" value="1"/>
</dbReference>
<dbReference type="InterPro" id="IPR011250">
    <property type="entry name" value="OMP/PagP_B-barrel"/>
</dbReference>
<dbReference type="AlphaFoldDB" id="A0A2U3KFG8"/>
<name>A0A2U3KFG8_9BACT</name>
<feature type="chain" id="PRO_5015477200" description="Outer membrane protein beta-barrel domain-containing protein" evidence="2">
    <location>
        <begin position="22"/>
        <end position="266"/>
    </location>
</feature>
<dbReference type="Proteomes" id="UP000238701">
    <property type="component" value="Unassembled WGS sequence"/>
</dbReference>
<accession>A0A2U3KFG8</accession>
<feature type="region of interest" description="Disordered" evidence="1">
    <location>
        <begin position="31"/>
        <end position="79"/>
    </location>
</feature>
<reference evidence="4" key="1">
    <citation type="submission" date="2018-02" db="EMBL/GenBank/DDBJ databases">
        <authorList>
            <person name="Hausmann B."/>
        </authorList>
    </citation>
    <scope>NUCLEOTIDE SEQUENCE [LARGE SCALE GENOMIC DNA]</scope>
    <source>
        <strain evidence="4">Peat soil MAG SbA1</strain>
    </source>
</reference>
<gene>
    <name evidence="3" type="ORF">SBA1_20122</name>
</gene>
<evidence type="ECO:0008006" key="5">
    <source>
        <dbReference type="Google" id="ProtNLM"/>
    </source>
</evidence>
<feature type="signal peptide" evidence="2">
    <location>
        <begin position="1"/>
        <end position="21"/>
    </location>
</feature>
<sequence>MIRKFATVPGFRVVLAGMFLATTLAGTPTIRAQQSTDSPAPSQPSQAQQQPDNPPSGGQEPAEETSSRRRAKPRDYKPWTFTVGGGASLTNGATKSFARSGGGIAAAGVARNFSKYFGFRLDAQFDNLPLRNSALQQALAPGGNAHVYSVTLDPIINIPATKLWSGYIVGGPSYFHRSGELDSSRALPGSACNPFWVWWGGCYAGSLRLDGKFLRSSEDEFGENFGGGIARKIRPNIEIYGEFRYLHGKRNGITTDLRPVTIGVRW</sequence>
<dbReference type="EMBL" id="OMOD01000111">
    <property type="protein sequence ID" value="SPF38421.1"/>
    <property type="molecule type" value="Genomic_DNA"/>
</dbReference>
<evidence type="ECO:0000313" key="4">
    <source>
        <dbReference type="Proteomes" id="UP000238701"/>
    </source>
</evidence>
<organism evidence="3 4">
    <name type="scientific">Candidatus Sulfotelmatobacter kueseliae</name>
    <dbReference type="NCBI Taxonomy" id="2042962"/>
    <lineage>
        <taxon>Bacteria</taxon>
        <taxon>Pseudomonadati</taxon>
        <taxon>Acidobacteriota</taxon>
        <taxon>Terriglobia</taxon>
        <taxon>Terriglobales</taxon>
        <taxon>Candidatus Korobacteraceae</taxon>
        <taxon>Candidatus Sulfotelmatobacter</taxon>
    </lineage>
</organism>
<keyword evidence="2" id="KW-0732">Signal</keyword>
<proteinExistence type="predicted"/>
<dbReference type="OrthoDB" id="121699at2"/>
<evidence type="ECO:0000256" key="2">
    <source>
        <dbReference type="SAM" id="SignalP"/>
    </source>
</evidence>
<evidence type="ECO:0000313" key="3">
    <source>
        <dbReference type="EMBL" id="SPF38421.1"/>
    </source>
</evidence>
<evidence type="ECO:0000256" key="1">
    <source>
        <dbReference type="SAM" id="MobiDB-lite"/>
    </source>
</evidence>
<feature type="compositionally biased region" description="Low complexity" evidence="1">
    <location>
        <begin position="32"/>
        <end position="51"/>
    </location>
</feature>
<protein>
    <recommendedName>
        <fullName evidence="5">Outer membrane protein beta-barrel domain-containing protein</fullName>
    </recommendedName>
</protein>